<dbReference type="RefSeq" id="WP_017841045.1">
    <property type="nucleotide sequence ID" value="NZ_CP035467.1"/>
</dbReference>
<dbReference type="GO" id="GO:0005524">
    <property type="term" value="F:ATP binding"/>
    <property type="evidence" value="ECO:0007669"/>
    <property type="project" value="InterPro"/>
</dbReference>
<dbReference type="InterPro" id="IPR037219">
    <property type="entry name" value="Peptidase_M41-like"/>
</dbReference>
<reference evidence="2" key="1">
    <citation type="journal article" date="2019" name="J. Bacteriol.">
        <title>A Mutagenic Screen Identifies a TonB-Dependent Receptor Required for the Lanthanide Metal Switch in the Type I Methanotroph 'Methylotuvimicrobium buryatense' 5GB1C.</title>
        <authorList>
            <person name="Groom J.D."/>
            <person name="Ford S.M."/>
            <person name="Pesesky M.W."/>
            <person name="Lidstrom M.E."/>
        </authorList>
    </citation>
    <scope>NUCLEOTIDE SEQUENCE [LARGE SCALE GENOMIC DNA]</scope>
    <source>
        <strain evidence="2">5GB1C</strain>
    </source>
</reference>
<evidence type="ECO:0000313" key="1">
    <source>
        <dbReference type="EMBL" id="QCW81216.1"/>
    </source>
</evidence>
<protein>
    <recommendedName>
        <fullName evidence="3">Peptidase M41 domain-containing protein</fullName>
    </recommendedName>
</protein>
<evidence type="ECO:0008006" key="3">
    <source>
        <dbReference type="Google" id="ProtNLM"/>
    </source>
</evidence>
<dbReference type="GO" id="GO:0004222">
    <property type="term" value="F:metalloendopeptidase activity"/>
    <property type="evidence" value="ECO:0007669"/>
    <property type="project" value="InterPro"/>
</dbReference>
<name>A0A4P9UNX9_METBY</name>
<dbReference type="GO" id="GO:0004176">
    <property type="term" value="F:ATP-dependent peptidase activity"/>
    <property type="evidence" value="ECO:0007669"/>
    <property type="project" value="InterPro"/>
</dbReference>
<dbReference type="AlphaFoldDB" id="A0A4P9UNX9"/>
<dbReference type="Proteomes" id="UP000305881">
    <property type="component" value="Chromosome"/>
</dbReference>
<sequence length="237" mass="26986">MKRNYQIDEPIPLKHRQLVQQTAFHEAGHAAAIYLCNRQKNLPPVYFQITFGGLCASTPETDRLKKLPHSNWVATVEGGNLIHSLPLSVIESSGYFSDHESHAYQLAYEADIINLLAGPLAEAKYVAERDNETFNPRLVNVEALRYYGGTSDLERVDEYLEALIATQDKRSKKLNELFLAAFRFVEDPSHWYAINRLAHHILENDNEIIGCEEIIEVIDNALLPSLTYDRLSANFRC</sequence>
<dbReference type="EMBL" id="CP035467">
    <property type="protein sequence ID" value="QCW81216.1"/>
    <property type="molecule type" value="Genomic_DNA"/>
</dbReference>
<accession>A0A4P9UNX9</accession>
<dbReference type="Gene3D" id="1.20.58.760">
    <property type="entry name" value="Peptidase M41"/>
    <property type="match status" value="1"/>
</dbReference>
<dbReference type="KEGG" id="mbur:EQU24_02325"/>
<proteinExistence type="predicted"/>
<dbReference type="GO" id="GO:0006508">
    <property type="term" value="P:proteolysis"/>
    <property type="evidence" value="ECO:0007669"/>
    <property type="project" value="InterPro"/>
</dbReference>
<organism evidence="1 2">
    <name type="scientific">Methylotuvimicrobium buryatense</name>
    <name type="common">Methylomicrobium buryatense</name>
    <dbReference type="NCBI Taxonomy" id="95641"/>
    <lineage>
        <taxon>Bacteria</taxon>
        <taxon>Pseudomonadati</taxon>
        <taxon>Pseudomonadota</taxon>
        <taxon>Gammaproteobacteria</taxon>
        <taxon>Methylococcales</taxon>
        <taxon>Methylococcaceae</taxon>
        <taxon>Methylotuvimicrobium</taxon>
    </lineage>
</organism>
<gene>
    <name evidence="1" type="ORF">EQU24_02325</name>
</gene>
<evidence type="ECO:0000313" key="2">
    <source>
        <dbReference type="Proteomes" id="UP000305881"/>
    </source>
</evidence>
<dbReference type="OrthoDB" id="5567255at2"/>
<keyword evidence="2" id="KW-1185">Reference proteome</keyword>